<gene>
    <name evidence="2" type="ORF">PHLGIDRAFT_90540</name>
</gene>
<dbReference type="SUPFAM" id="SSF52833">
    <property type="entry name" value="Thioredoxin-like"/>
    <property type="match status" value="1"/>
</dbReference>
<proteinExistence type="predicted"/>
<dbReference type="Gene3D" id="1.20.1050.10">
    <property type="match status" value="1"/>
</dbReference>
<dbReference type="InterPro" id="IPR004045">
    <property type="entry name" value="Glutathione_S-Trfase_N"/>
</dbReference>
<dbReference type="Pfam" id="PF22041">
    <property type="entry name" value="GST_C_7"/>
    <property type="match status" value="1"/>
</dbReference>
<evidence type="ECO:0000313" key="2">
    <source>
        <dbReference type="EMBL" id="KIP06681.1"/>
    </source>
</evidence>
<dbReference type="PROSITE" id="PS50404">
    <property type="entry name" value="GST_NTER"/>
    <property type="match status" value="1"/>
</dbReference>
<dbReference type="EMBL" id="KN840512">
    <property type="protein sequence ID" value="KIP06681.1"/>
    <property type="molecule type" value="Genomic_DNA"/>
</dbReference>
<reference evidence="2 3" key="1">
    <citation type="journal article" date="2014" name="PLoS Genet.">
        <title>Analysis of the Phlebiopsis gigantea genome, transcriptome and secretome provides insight into its pioneer colonization strategies of wood.</title>
        <authorList>
            <person name="Hori C."/>
            <person name="Ishida T."/>
            <person name="Igarashi K."/>
            <person name="Samejima M."/>
            <person name="Suzuki H."/>
            <person name="Master E."/>
            <person name="Ferreira P."/>
            <person name="Ruiz-Duenas F.J."/>
            <person name="Held B."/>
            <person name="Canessa P."/>
            <person name="Larrondo L.F."/>
            <person name="Schmoll M."/>
            <person name="Druzhinina I.S."/>
            <person name="Kubicek C.P."/>
            <person name="Gaskell J.A."/>
            <person name="Kersten P."/>
            <person name="St John F."/>
            <person name="Glasner J."/>
            <person name="Sabat G."/>
            <person name="Splinter BonDurant S."/>
            <person name="Syed K."/>
            <person name="Yadav J."/>
            <person name="Mgbeahuruike A.C."/>
            <person name="Kovalchuk A."/>
            <person name="Asiegbu F.O."/>
            <person name="Lackner G."/>
            <person name="Hoffmeister D."/>
            <person name="Rencoret J."/>
            <person name="Gutierrez A."/>
            <person name="Sun H."/>
            <person name="Lindquist E."/>
            <person name="Barry K."/>
            <person name="Riley R."/>
            <person name="Grigoriev I.V."/>
            <person name="Henrissat B."/>
            <person name="Kues U."/>
            <person name="Berka R.M."/>
            <person name="Martinez A.T."/>
            <person name="Covert S.F."/>
            <person name="Blanchette R.A."/>
            <person name="Cullen D."/>
        </authorList>
    </citation>
    <scope>NUCLEOTIDE SEQUENCE [LARGE SCALE GENOMIC DNA]</scope>
    <source>
        <strain evidence="2 3">11061_1 CR5-6</strain>
    </source>
</reference>
<dbReference type="OrthoDB" id="4951845at2759"/>
<name>A0A0C3RXM5_PHLG1</name>
<dbReference type="STRING" id="745531.A0A0C3RXM5"/>
<dbReference type="HOGENOM" id="CLU_011226_4_0_1"/>
<sequence>MPWSPNTWKTRYVLNYKGLKYKTEWVEYPDIAGVCQKLGAPPTEKKPDGQPHYTLPMIYDPTTKKAVVDSWDIARYLDDAYPDTPRVFPAGTVALQAAFHDFVWGTLGEPVFMNVIARTCASLPPRSEEYFRATREAAFGAKLEALATEARWVQTEAAFGTLKGYLEKNGEGKEMLIAGEPGKITYSDIQVAAILVWARIVHGVDSAEWKRLASMHEGKWGRFLEQFSKYEAADT</sequence>
<dbReference type="Pfam" id="PF13409">
    <property type="entry name" value="GST_N_2"/>
    <property type="match status" value="1"/>
</dbReference>
<feature type="domain" description="GST N-terminal" evidence="1">
    <location>
        <begin position="1"/>
        <end position="85"/>
    </location>
</feature>
<protein>
    <recommendedName>
        <fullName evidence="1">GST N-terminal domain-containing protein</fullName>
    </recommendedName>
</protein>
<dbReference type="Proteomes" id="UP000053257">
    <property type="component" value="Unassembled WGS sequence"/>
</dbReference>
<keyword evidence="3" id="KW-1185">Reference proteome</keyword>
<dbReference type="InterPro" id="IPR036249">
    <property type="entry name" value="Thioredoxin-like_sf"/>
</dbReference>
<evidence type="ECO:0000313" key="3">
    <source>
        <dbReference type="Proteomes" id="UP000053257"/>
    </source>
</evidence>
<accession>A0A0C3RXM5</accession>
<dbReference type="Gene3D" id="3.40.30.10">
    <property type="entry name" value="Glutaredoxin"/>
    <property type="match status" value="1"/>
</dbReference>
<evidence type="ECO:0000259" key="1">
    <source>
        <dbReference type="PROSITE" id="PS50404"/>
    </source>
</evidence>
<dbReference type="AlphaFoldDB" id="A0A0C3RXM5"/>
<dbReference type="InterPro" id="IPR054416">
    <property type="entry name" value="GST_UstS-like_C"/>
</dbReference>
<organism evidence="2 3">
    <name type="scientific">Phlebiopsis gigantea (strain 11061_1 CR5-6)</name>
    <name type="common">White-rot fungus</name>
    <name type="synonym">Peniophora gigantea</name>
    <dbReference type="NCBI Taxonomy" id="745531"/>
    <lineage>
        <taxon>Eukaryota</taxon>
        <taxon>Fungi</taxon>
        <taxon>Dikarya</taxon>
        <taxon>Basidiomycota</taxon>
        <taxon>Agaricomycotina</taxon>
        <taxon>Agaricomycetes</taxon>
        <taxon>Polyporales</taxon>
        <taxon>Phanerochaetaceae</taxon>
        <taxon>Phlebiopsis</taxon>
    </lineage>
</organism>